<reference evidence="1 2" key="1">
    <citation type="submission" date="2018-10" db="EMBL/GenBank/DDBJ databases">
        <title>Fifty Aureobasidium pullulans genomes reveal a recombining polyextremotolerant generalist.</title>
        <authorList>
            <person name="Gostincar C."/>
            <person name="Turk M."/>
            <person name="Zajc J."/>
            <person name="Gunde-Cimerman N."/>
        </authorList>
    </citation>
    <scope>NUCLEOTIDE SEQUENCE [LARGE SCALE GENOMIC DNA]</scope>
    <source>
        <strain evidence="1 2">EXF-4256</strain>
    </source>
</reference>
<dbReference type="EMBL" id="QZBJ01000044">
    <property type="protein sequence ID" value="THY72602.1"/>
    <property type="molecule type" value="Genomic_DNA"/>
</dbReference>
<dbReference type="Proteomes" id="UP000305064">
    <property type="component" value="Unassembled WGS sequence"/>
</dbReference>
<dbReference type="AlphaFoldDB" id="A0A4S9PQZ3"/>
<comment type="caution">
    <text evidence="1">The sequence shown here is derived from an EMBL/GenBank/DDBJ whole genome shotgun (WGS) entry which is preliminary data.</text>
</comment>
<proteinExistence type="predicted"/>
<gene>
    <name evidence="1" type="ORF">D6C94_06570</name>
</gene>
<organism evidence="1 2">
    <name type="scientific">Aureobasidium pullulans</name>
    <name type="common">Black yeast</name>
    <name type="synonym">Pullularia pullulans</name>
    <dbReference type="NCBI Taxonomy" id="5580"/>
    <lineage>
        <taxon>Eukaryota</taxon>
        <taxon>Fungi</taxon>
        <taxon>Dikarya</taxon>
        <taxon>Ascomycota</taxon>
        <taxon>Pezizomycotina</taxon>
        <taxon>Dothideomycetes</taxon>
        <taxon>Dothideomycetidae</taxon>
        <taxon>Dothideales</taxon>
        <taxon>Saccotheciaceae</taxon>
        <taxon>Aureobasidium</taxon>
    </lineage>
</organism>
<evidence type="ECO:0000313" key="1">
    <source>
        <dbReference type="EMBL" id="THY72602.1"/>
    </source>
</evidence>
<accession>A0A4S9PQZ3</accession>
<protein>
    <submittedName>
        <fullName evidence="1">Uncharacterized protein</fullName>
    </submittedName>
</protein>
<sequence length="154" mass="18050">MTTIKHNTTSKKWPYTSHFEDALLTIKKRNRIEAANARILRNYREALNARAIIEAAEYVERITKMAQFNSNYHLPSEDSMTEEQKHFSEHYPLHVYFKVDKLRVPTLEEAIREYELAEAALFAHQEETSLVGRQTQALLDRCHATKALIRHPRS</sequence>
<name>A0A4S9PQZ3_AURPU</name>
<evidence type="ECO:0000313" key="2">
    <source>
        <dbReference type="Proteomes" id="UP000305064"/>
    </source>
</evidence>